<evidence type="ECO:0000256" key="2">
    <source>
        <dbReference type="ARBA" id="ARBA00008124"/>
    </source>
</evidence>
<keyword evidence="6" id="KW-1133">Transmembrane helix</keyword>
<keyword evidence="5" id="KW-0735">Signal-anchor</keyword>
<gene>
    <name evidence="10" type="ORF">SEMRO_170_G075400.1</name>
</gene>
<keyword evidence="9" id="KW-0325">Glycoprotein</keyword>
<dbReference type="InterPro" id="IPR009729">
    <property type="entry name" value="Gal-3-0_sulfotransfrase"/>
</dbReference>
<evidence type="ECO:0000256" key="6">
    <source>
        <dbReference type="ARBA" id="ARBA00022989"/>
    </source>
</evidence>
<dbReference type="GO" id="GO:0009247">
    <property type="term" value="P:glycolipid biosynthetic process"/>
    <property type="evidence" value="ECO:0007669"/>
    <property type="project" value="InterPro"/>
</dbReference>
<dbReference type="GO" id="GO:0000139">
    <property type="term" value="C:Golgi membrane"/>
    <property type="evidence" value="ECO:0007669"/>
    <property type="project" value="UniProtKB-SubCell"/>
</dbReference>
<keyword evidence="4" id="KW-0812">Transmembrane</keyword>
<dbReference type="Pfam" id="PF03567">
    <property type="entry name" value="Sulfotransfer_2"/>
    <property type="match status" value="1"/>
</dbReference>
<evidence type="ECO:0000313" key="11">
    <source>
        <dbReference type="Proteomes" id="UP001153069"/>
    </source>
</evidence>
<dbReference type="GO" id="GO:0001733">
    <property type="term" value="F:galactosylceramide sulfotransferase activity"/>
    <property type="evidence" value="ECO:0007669"/>
    <property type="project" value="InterPro"/>
</dbReference>
<keyword evidence="7" id="KW-0333">Golgi apparatus</keyword>
<comment type="subcellular location">
    <subcellularLocation>
        <location evidence="1">Golgi apparatus membrane</location>
        <topology evidence="1">Single-pass type II membrane protein</topology>
    </subcellularLocation>
</comment>
<evidence type="ECO:0000256" key="1">
    <source>
        <dbReference type="ARBA" id="ARBA00004323"/>
    </source>
</evidence>
<comment type="caution">
    <text evidence="10">The sequence shown here is derived from an EMBL/GenBank/DDBJ whole genome shotgun (WGS) entry which is preliminary data.</text>
</comment>
<evidence type="ECO:0000256" key="5">
    <source>
        <dbReference type="ARBA" id="ARBA00022968"/>
    </source>
</evidence>
<dbReference type="InterPro" id="IPR027417">
    <property type="entry name" value="P-loop_NTPase"/>
</dbReference>
<keyword evidence="3" id="KW-0808">Transferase</keyword>
<sequence length="426" mass="47715">MSVRGILALLLTLAAYVICFLGLAKDAFKRLDEIDLPILGSAIATQEAAAGMSKGVVPAQREQILIQSRAFEKKTPDRFPCFLAPKRWWAVPKDPSELPTEGFFFVKTHKTGSSTCAGIHLRIARNMAARKFGSATEGEGRPGPMCQSQFHHAPARAMKYSGRSKEGSFLWTVVREPTQRAISDFFHFGVTGRSLEPTAKALKQYLVENRKVTEDYYLKMLQVPEDRRNTKKSVWTKKRLDTIPAAATMARIQAVINDYDFIGITERMDESIVALQMILGLPTADVLFLSAKSNGGYDAGGWNNTCLRIHPKNLTPDMEAFLQSPLWESYVKWDRLLYDAANQSLDKTIHTLGREEFEKKLAQFREAQDIVNRRCLGRVRFPCSRERDGLPPLRGGQSDCLWGDSACGMACLDKVSDKLGLWNMVG</sequence>
<dbReference type="AlphaFoldDB" id="A0A9N8DN13"/>
<dbReference type="EMBL" id="CAICTM010000169">
    <property type="protein sequence ID" value="CAB9503581.1"/>
    <property type="molecule type" value="Genomic_DNA"/>
</dbReference>
<dbReference type="Proteomes" id="UP001153069">
    <property type="component" value="Unassembled WGS sequence"/>
</dbReference>
<organism evidence="10 11">
    <name type="scientific">Seminavis robusta</name>
    <dbReference type="NCBI Taxonomy" id="568900"/>
    <lineage>
        <taxon>Eukaryota</taxon>
        <taxon>Sar</taxon>
        <taxon>Stramenopiles</taxon>
        <taxon>Ochrophyta</taxon>
        <taxon>Bacillariophyta</taxon>
        <taxon>Bacillariophyceae</taxon>
        <taxon>Bacillariophycidae</taxon>
        <taxon>Naviculales</taxon>
        <taxon>Naviculaceae</taxon>
        <taxon>Seminavis</taxon>
    </lineage>
</organism>
<dbReference type="PANTHER" id="PTHR14647">
    <property type="entry name" value="GALACTOSE-3-O-SULFOTRANSFERASE"/>
    <property type="match status" value="1"/>
</dbReference>
<protein>
    <submittedName>
        <fullName evidence="10">Uncharacterized protein</fullName>
    </submittedName>
</protein>
<comment type="similarity">
    <text evidence="2">Belongs to the galactose-3-O-sulfotransferase family.</text>
</comment>
<accession>A0A9N8DN13</accession>
<evidence type="ECO:0000256" key="8">
    <source>
        <dbReference type="ARBA" id="ARBA00023136"/>
    </source>
</evidence>
<evidence type="ECO:0000256" key="9">
    <source>
        <dbReference type="ARBA" id="ARBA00023180"/>
    </source>
</evidence>
<dbReference type="PANTHER" id="PTHR14647:SF87">
    <property type="entry name" value="PUTATIVE-RELATED"/>
    <property type="match status" value="1"/>
</dbReference>
<evidence type="ECO:0000313" key="10">
    <source>
        <dbReference type="EMBL" id="CAB9503581.1"/>
    </source>
</evidence>
<keyword evidence="11" id="KW-1185">Reference proteome</keyword>
<proteinExistence type="inferred from homology"/>
<evidence type="ECO:0000256" key="4">
    <source>
        <dbReference type="ARBA" id="ARBA00022692"/>
    </source>
</evidence>
<dbReference type="OrthoDB" id="42904at2759"/>
<evidence type="ECO:0000256" key="3">
    <source>
        <dbReference type="ARBA" id="ARBA00022679"/>
    </source>
</evidence>
<dbReference type="Gene3D" id="3.40.50.300">
    <property type="entry name" value="P-loop containing nucleotide triphosphate hydrolases"/>
    <property type="match status" value="1"/>
</dbReference>
<dbReference type="InterPro" id="IPR005331">
    <property type="entry name" value="Sulfotransferase"/>
</dbReference>
<keyword evidence="8" id="KW-0472">Membrane</keyword>
<reference evidence="10" key="1">
    <citation type="submission" date="2020-06" db="EMBL/GenBank/DDBJ databases">
        <authorList>
            <consortium name="Plant Systems Biology data submission"/>
        </authorList>
    </citation>
    <scope>NUCLEOTIDE SEQUENCE</scope>
    <source>
        <strain evidence="10">D6</strain>
    </source>
</reference>
<evidence type="ECO:0000256" key="7">
    <source>
        <dbReference type="ARBA" id="ARBA00023034"/>
    </source>
</evidence>
<name>A0A9N8DN13_9STRA</name>